<evidence type="ECO:0000313" key="2">
    <source>
        <dbReference type="Proteomes" id="UP001219525"/>
    </source>
</evidence>
<gene>
    <name evidence="1" type="ORF">GGX14DRAFT_542955</name>
</gene>
<evidence type="ECO:0008006" key="3">
    <source>
        <dbReference type="Google" id="ProtNLM"/>
    </source>
</evidence>
<organism evidence="1 2">
    <name type="scientific">Mycena pura</name>
    <dbReference type="NCBI Taxonomy" id="153505"/>
    <lineage>
        <taxon>Eukaryota</taxon>
        <taxon>Fungi</taxon>
        <taxon>Dikarya</taxon>
        <taxon>Basidiomycota</taxon>
        <taxon>Agaricomycotina</taxon>
        <taxon>Agaricomycetes</taxon>
        <taxon>Agaricomycetidae</taxon>
        <taxon>Agaricales</taxon>
        <taxon>Marasmiineae</taxon>
        <taxon>Mycenaceae</taxon>
        <taxon>Mycena</taxon>
    </lineage>
</organism>
<keyword evidence="2" id="KW-1185">Reference proteome</keyword>
<reference evidence="1" key="1">
    <citation type="submission" date="2023-03" db="EMBL/GenBank/DDBJ databases">
        <title>Massive genome expansion in bonnet fungi (Mycena s.s.) driven by repeated elements and novel gene families across ecological guilds.</title>
        <authorList>
            <consortium name="Lawrence Berkeley National Laboratory"/>
            <person name="Harder C.B."/>
            <person name="Miyauchi S."/>
            <person name="Viragh M."/>
            <person name="Kuo A."/>
            <person name="Thoen E."/>
            <person name="Andreopoulos B."/>
            <person name="Lu D."/>
            <person name="Skrede I."/>
            <person name="Drula E."/>
            <person name="Henrissat B."/>
            <person name="Morin E."/>
            <person name="Kohler A."/>
            <person name="Barry K."/>
            <person name="LaButti K."/>
            <person name="Morin E."/>
            <person name="Salamov A."/>
            <person name="Lipzen A."/>
            <person name="Mereny Z."/>
            <person name="Hegedus B."/>
            <person name="Baldrian P."/>
            <person name="Stursova M."/>
            <person name="Weitz H."/>
            <person name="Taylor A."/>
            <person name="Grigoriev I.V."/>
            <person name="Nagy L.G."/>
            <person name="Martin F."/>
            <person name="Kauserud H."/>
        </authorList>
    </citation>
    <scope>NUCLEOTIDE SEQUENCE</scope>
    <source>
        <strain evidence="1">9144</strain>
    </source>
</reference>
<dbReference type="PANTHER" id="PTHR21310:SF13">
    <property type="entry name" value="AMINOGLYCOSIDE PHOSPHOTRANSFERASE DOMAIN-CONTAINING PROTEIN"/>
    <property type="match status" value="1"/>
</dbReference>
<accession>A0AAD6VG24</accession>
<evidence type="ECO:0000313" key="1">
    <source>
        <dbReference type="EMBL" id="KAJ7210392.1"/>
    </source>
</evidence>
<dbReference type="PANTHER" id="PTHR21310">
    <property type="entry name" value="AMINOGLYCOSIDE PHOSPHOTRANSFERASE-RELATED-RELATED"/>
    <property type="match status" value="1"/>
</dbReference>
<proteinExistence type="predicted"/>
<protein>
    <recommendedName>
        <fullName evidence="3">Aminoglycoside phosphotransferase domain-containing protein</fullName>
    </recommendedName>
</protein>
<dbReference type="Proteomes" id="UP001219525">
    <property type="component" value="Unassembled WGS sequence"/>
</dbReference>
<sequence length="522" mass="57863">MSAELVEGQSTPDEAQLNKAFRRNFNKNANVYIPGLVSIARAALSGPFEENASLAASISILAAGAFNKVFLLSFPASGSSDVATNIVARIPWDDGTARHAARLRSQLASIMFARSIFAPKASAQLLDHAEGDIAAVPRVLGFSVDASNAAKAPYMLLEHCKGVHLGPSEWDQCSWKEKAHVVSLVARTWAKMAKPIDVTGNKSLEGMGSLDFSLGAASVEGPLVFKVVPMLSPQNGLMSGQEEPAQIHLRIIDLWRNRVEQELKVIDERWPEGAESTVVYEGYGSDDPSRHLSDLQLLGDQLRRLIAQADDFSTVRLGSGVSLLHQDFSFWRNMLFSSDKMQVTGVLDWDDAIVVPRFLLARYPEELTHQARWRIDPTDVWAVPVDVEEEEVGMVEAAIEETRLRAEFRSEVTKQDPELGAMFEDEALQSLRNLHEVILGGWEEWLVRSHWIAGETEKQIREAIDEFGVQQKSEPEPKFRFGVRKKKVSTTTIMITVCGRVVDSASRDFVPSPNLKCKVLSQ</sequence>
<comment type="caution">
    <text evidence="1">The sequence shown here is derived from an EMBL/GenBank/DDBJ whole genome shotgun (WGS) entry which is preliminary data.</text>
</comment>
<dbReference type="EMBL" id="JARJCW010000028">
    <property type="protein sequence ID" value="KAJ7210392.1"/>
    <property type="molecule type" value="Genomic_DNA"/>
</dbReference>
<dbReference type="AlphaFoldDB" id="A0AAD6VG24"/>
<dbReference type="InterPro" id="IPR051678">
    <property type="entry name" value="AGP_Transferase"/>
</dbReference>
<name>A0AAD6VG24_9AGAR</name>